<evidence type="ECO:0000256" key="8">
    <source>
        <dbReference type="SAM" id="Phobius"/>
    </source>
</evidence>
<keyword evidence="7" id="KW-0503">Monooxygenase</keyword>
<dbReference type="SUPFAM" id="SSF48264">
    <property type="entry name" value="Cytochrome P450"/>
    <property type="match status" value="1"/>
</dbReference>
<dbReference type="STRING" id="4097.A0A1S4DGH9"/>
<dbReference type="GO" id="GO:0020037">
    <property type="term" value="F:heme binding"/>
    <property type="evidence" value="ECO:0007669"/>
    <property type="project" value="InterPro"/>
</dbReference>
<reference evidence="9" key="1">
    <citation type="submission" date="2025-08" db="UniProtKB">
        <authorList>
            <consortium name="RefSeq"/>
        </authorList>
    </citation>
    <scope>IDENTIFICATION</scope>
</reference>
<keyword evidence="4" id="KW-0479">Metal-binding</keyword>
<dbReference type="OMA" id="IRIDSFK"/>
<dbReference type="PANTHER" id="PTHR47944">
    <property type="entry name" value="CYTOCHROME P450 98A9"/>
    <property type="match status" value="1"/>
</dbReference>
<name>A0A1S4DGH9_TOBAC</name>
<comment type="similarity">
    <text evidence="2">Belongs to the cytochrome P450 family.</text>
</comment>
<dbReference type="InterPro" id="IPR001128">
    <property type="entry name" value="Cyt_P450"/>
</dbReference>
<evidence type="ECO:0000256" key="3">
    <source>
        <dbReference type="ARBA" id="ARBA00022617"/>
    </source>
</evidence>
<keyword evidence="8" id="KW-1133">Transmembrane helix</keyword>
<evidence type="ECO:0000256" key="5">
    <source>
        <dbReference type="ARBA" id="ARBA00023002"/>
    </source>
</evidence>
<dbReference type="GO" id="GO:0005506">
    <property type="term" value="F:iron ion binding"/>
    <property type="evidence" value="ECO:0007669"/>
    <property type="project" value="InterPro"/>
</dbReference>
<sequence length="196" mass="22603">MAIFSLILYTVIFSFLLHSILTLFFRKRYPLPLPPGPKPWPIIGNLVHMGPKPHQSIAAMARTYGPLMHLKMGFVDVVVAASASVAAQFLKTHDANFSSRPQNSCTKHLAYNSQDLVFAPYGPRWRMLRKICSVHLFSAKPLDDFRHVRQVLISILHLEVGVFKPNRKKRTKPKIQTKPIKKSEVWFDLVWYWIKI</sequence>
<feature type="transmembrane region" description="Helical" evidence="8">
    <location>
        <begin position="6"/>
        <end position="25"/>
    </location>
</feature>
<evidence type="ECO:0000313" key="9">
    <source>
        <dbReference type="RefSeq" id="XP_016512468.1"/>
    </source>
</evidence>
<dbReference type="OrthoDB" id="2789670at2759"/>
<gene>
    <name evidence="9" type="primary">LOC107829530</name>
</gene>
<dbReference type="SMR" id="A0A1S4DGH9"/>
<dbReference type="PANTHER" id="PTHR47944:SF18">
    <property type="entry name" value="FLAVONOID 3'-MONOOXYGENASE"/>
    <property type="match status" value="1"/>
</dbReference>
<accession>A0A1S4DGH9</accession>
<keyword evidence="6" id="KW-0408">Iron</keyword>
<dbReference type="GO" id="GO:0016712">
    <property type="term" value="F:oxidoreductase activity, acting on paired donors, with incorporation or reduction of molecular oxygen, reduced flavin or flavoprotein as one donor, and incorporation of one atom of oxygen"/>
    <property type="evidence" value="ECO:0000318"/>
    <property type="project" value="GO_Central"/>
</dbReference>
<evidence type="ECO:0000256" key="1">
    <source>
        <dbReference type="ARBA" id="ARBA00001971"/>
    </source>
</evidence>
<dbReference type="PaxDb" id="4097-A0A1S4DGH9"/>
<protein>
    <submittedName>
        <fullName evidence="9">Flavonoid 3'-monooxygenase-like</fullName>
    </submittedName>
</protein>
<keyword evidence="8" id="KW-0472">Membrane</keyword>
<comment type="cofactor">
    <cofactor evidence="1">
        <name>heme</name>
        <dbReference type="ChEBI" id="CHEBI:30413"/>
    </cofactor>
</comment>
<dbReference type="InterPro" id="IPR036396">
    <property type="entry name" value="Cyt_P450_sf"/>
</dbReference>
<evidence type="ECO:0000256" key="2">
    <source>
        <dbReference type="ARBA" id="ARBA00010617"/>
    </source>
</evidence>
<keyword evidence="8" id="KW-0812">Transmembrane</keyword>
<dbReference type="KEGG" id="nta:107829530"/>
<dbReference type="Gene3D" id="1.10.630.10">
    <property type="entry name" value="Cytochrome P450"/>
    <property type="match status" value="1"/>
</dbReference>
<organism evidence="9">
    <name type="scientific">Nicotiana tabacum</name>
    <name type="common">Common tobacco</name>
    <dbReference type="NCBI Taxonomy" id="4097"/>
    <lineage>
        <taxon>Eukaryota</taxon>
        <taxon>Viridiplantae</taxon>
        <taxon>Streptophyta</taxon>
        <taxon>Embryophyta</taxon>
        <taxon>Tracheophyta</taxon>
        <taxon>Spermatophyta</taxon>
        <taxon>Magnoliopsida</taxon>
        <taxon>eudicotyledons</taxon>
        <taxon>Gunneridae</taxon>
        <taxon>Pentapetalae</taxon>
        <taxon>asterids</taxon>
        <taxon>lamiids</taxon>
        <taxon>Solanales</taxon>
        <taxon>Solanaceae</taxon>
        <taxon>Nicotianoideae</taxon>
        <taxon>Nicotianeae</taxon>
        <taxon>Nicotiana</taxon>
    </lineage>
</organism>
<evidence type="ECO:0000256" key="6">
    <source>
        <dbReference type="ARBA" id="ARBA00023004"/>
    </source>
</evidence>
<proteinExistence type="inferred from homology"/>
<evidence type="ECO:0000256" key="4">
    <source>
        <dbReference type="ARBA" id="ARBA00022723"/>
    </source>
</evidence>
<evidence type="ECO:0000256" key="7">
    <source>
        <dbReference type="ARBA" id="ARBA00023033"/>
    </source>
</evidence>
<keyword evidence="3" id="KW-0349">Heme</keyword>
<dbReference type="RefSeq" id="XP_016512468.1">
    <property type="nucleotide sequence ID" value="XM_016656982.1"/>
</dbReference>
<dbReference type="AlphaFoldDB" id="A0A1S4DGH9"/>
<dbReference type="Pfam" id="PF00067">
    <property type="entry name" value="p450"/>
    <property type="match status" value="1"/>
</dbReference>
<keyword evidence="5" id="KW-0560">Oxidoreductase</keyword>